<dbReference type="Proteomes" id="UP000019260">
    <property type="component" value="Chromosome"/>
</dbReference>
<evidence type="ECO:0008006" key="3">
    <source>
        <dbReference type="Google" id="ProtNLM"/>
    </source>
</evidence>
<organism evidence="1 2">
    <name type="scientific">Spiroplasma mirum ATCC 29335</name>
    <dbReference type="NCBI Taxonomy" id="838561"/>
    <lineage>
        <taxon>Bacteria</taxon>
        <taxon>Bacillati</taxon>
        <taxon>Mycoplasmatota</taxon>
        <taxon>Mollicutes</taxon>
        <taxon>Entomoplasmatales</taxon>
        <taxon>Spiroplasmataceae</taxon>
        <taxon>Spiroplasma</taxon>
    </lineage>
</organism>
<dbReference type="EMBL" id="CP006720">
    <property type="protein sequence ID" value="AHI57900.1"/>
    <property type="molecule type" value="Genomic_DNA"/>
</dbReference>
<evidence type="ECO:0000313" key="2">
    <source>
        <dbReference type="Proteomes" id="UP000019260"/>
    </source>
</evidence>
<accession>W6AMF2</accession>
<dbReference type="STRING" id="838561.P344_02775"/>
<dbReference type="PATRIC" id="fig|838561.3.peg.535"/>
<protein>
    <recommendedName>
        <fullName evidence="3">Carbohydrate kinase PfkB domain-containing protein</fullName>
    </recommendedName>
</protein>
<dbReference type="HOGENOM" id="CLU_3048140_0_0_14"/>
<proteinExistence type="predicted"/>
<dbReference type="KEGG" id="smia:P344_02775"/>
<dbReference type="AlphaFoldDB" id="W6AMF2"/>
<dbReference type="Gene3D" id="3.40.1190.20">
    <property type="match status" value="1"/>
</dbReference>
<evidence type="ECO:0000313" key="1">
    <source>
        <dbReference type="EMBL" id="AHI57900.1"/>
    </source>
</evidence>
<sequence length="54" mass="5959">MVAAFIGAYLKHHDFYQALLYSASAGAATAFTKGITEMSEVKKLLRQIKINVIK</sequence>
<gene>
    <name evidence="1" type="ORF">P344_02775</name>
</gene>
<keyword evidence="2" id="KW-1185">Reference proteome</keyword>
<name>W6AMF2_9MOLU</name>
<dbReference type="SUPFAM" id="SSF53613">
    <property type="entry name" value="Ribokinase-like"/>
    <property type="match status" value="1"/>
</dbReference>
<reference evidence="1 2" key="1">
    <citation type="submission" date="2013-09" db="EMBL/GenBank/DDBJ databases">
        <title>Complete genome sequence of Spiroplasma mirum suckling mouse cataract agent.</title>
        <authorList>
            <person name="Landry C.A."/>
            <person name="Bastian F.O."/>
            <person name="Thune R.L."/>
        </authorList>
    </citation>
    <scope>NUCLEOTIDE SEQUENCE [LARGE SCALE GENOMIC DNA]</scope>
    <source>
        <strain evidence="1 2">SMCA</strain>
    </source>
</reference>
<dbReference type="InterPro" id="IPR029056">
    <property type="entry name" value="Ribokinase-like"/>
</dbReference>